<keyword evidence="2 4" id="KW-0812">Transmembrane</keyword>
<evidence type="ECO:0008006" key="7">
    <source>
        <dbReference type="Google" id="ProtNLM"/>
    </source>
</evidence>
<evidence type="ECO:0000256" key="1">
    <source>
        <dbReference type="ARBA" id="ARBA00004141"/>
    </source>
</evidence>
<evidence type="ECO:0000256" key="3">
    <source>
        <dbReference type="ARBA" id="ARBA00023136"/>
    </source>
</evidence>
<dbReference type="SUPFAM" id="SSF103506">
    <property type="entry name" value="Mitochondrial carrier"/>
    <property type="match status" value="1"/>
</dbReference>
<dbReference type="GO" id="GO:0015742">
    <property type="term" value="P:alpha-ketoglutarate transport"/>
    <property type="evidence" value="ECO:0007669"/>
    <property type="project" value="TreeGrafter"/>
</dbReference>
<evidence type="ECO:0000256" key="2">
    <source>
        <dbReference type="ARBA" id="ARBA00022692"/>
    </source>
</evidence>
<feature type="repeat" description="Solcar" evidence="4">
    <location>
        <begin position="120"/>
        <end position="213"/>
    </location>
</feature>
<dbReference type="GeneID" id="20078040"/>
<protein>
    <recommendedName>
        <fullName evidence="7">Mitochondrial carrier protein</fullName>
    </recommendedName>
</protein>
<keyword evidence="3 4" id="KW-0472">Membrane</keyword>
<reference evidence="6" key="1">
    <citation type="submission" date="2013-12" db="EMBL/GenBank/DDBJ databases">
        <title>The Genome Sequence of Aphanomyces invadans NJM9701.</title>
        <authorList>
            <consortium name="The Broad Institute Genomics Platform"/>
            <person name="Russ C."/>
            <person name="Tyler B."/>
            <person name="van West P."/>
            <person name="Dieguez-Uribeondo J."/>
            <person name="Young S.K."/>
            <person name="Zeng Q."/>
            <person name="Gargeya S."/>
            <person name="Fitzgerald M."/>
            <person name="Abouelleil A."/>
            <person name="Alvarado L."/>
            <person name="Chapman S.B."/>
            <person name="Gainer-Dewar J."/>
            <person name="Goldberg J."/>
            <person name="Griggs A."/>
            <person name="Gujja S."/>
            <person name="Hansen M."/>
            <person name="Howarth C."/>
            <person name="Imamovic A."/>
            <person name="Ireland A."/>
            <person name="Larimer J."/>
            <person name="McCowan C."/>
            <person name="Murphy C."/>
            <person name="Pearson M."/>
            <person name="Poon T.W."/>
            <person name="Priest M."/>
            <person name="Roberts A."/>
            <person name="Saif S."/>
            <person name="Shea T."/>
            <person name="Sykes S."/>
            <person name="Wortman J."/>
            <person name="Nusbaum C."/>
            <person name="Birren B."/>
        </authorList>
    </citation>
    <scope>NUCLEOTIDE SEQUENCE [LARGE SCALE GENOMIC DNA]</scope>
    <source>
        <strain evidence="6">NJM9701</strain>
    </source>
</reference>
<dbReference type="InterPro" id="IPR018108">
    <property type="entry name" value="MCP_transmembrane"/>
</dbReference>
<dbReference type="InterPro" id="IPR053017">
    <property type="entry name" value="Mito_Cit/Oxoglu_Carrier"/>
</dbReference>
<sequence>MATSTPPVLLTTAVAPPALPGKKMQNPQVKFFIGAGVGWTYEFAAGHFLEFIKVMKQTQSHKSYLELARDITRSKGIVGIWDGFFPWGTVQALAKGSVFSWGQAFSRAQLSPLVKQGYLSDRMAEIMSGGLGGGIQGIVLSPTLLLKTRVMTDPVFRTKMSGWETITKSGQVGMNVIRNEGVPALMKGSVVFSLKRVADWSTRYFFCVLSEDVMYRRGDPTRKITVSEELAASLVGGTLSCLATLPVDVMVAQIQQASKAGANVGIVDTFKNEFAQGGVKRLVGFAMGGFVPRCLHVAFTTMVMKTGCSAVYSIYEEYAEAN</sequence>
<dbReference type="EMBL" id="KI913953">
    <property type="protein sequence ID" value="ETW08404.1"/>
    <property type="molecule type" value="Genomic_DNA"/>
</dbReference>
<dbReference type="AlphaFoldDB" id="A0A024UQ68"/>
<evidence type="ECO:0000256" key="5">
    <source>
        <dbReference type="RuleBase" id="RU000488"/>
    </source>
</evidence>
<dbReference type="GO" id="GO:0006843">
    <property type="term" value="P:mitochondrial citrate transmembrane transport"/>
    <property type="evidence" value="ECO:0007669"/>
    <property type="project" value="TreeGrafter"/>
</dbReference>
<dbReference type="PANTHER" id="PTHR46982">
    <property type="entry name" value="CITRATE/OXOGLUTARATE CARRIER PROTEIN"/>
    <property type="match status" value="1"/>
</dbReference>
<keyword evidence="5" id="KW-0813">Transport</keyword>
<dbReference type="GO" id="GO:0016020">
    <property type="term" value="C:membrane"/>
    <property type="evidence" value="ECO:0007669"/>
    <property type="project" value="UniProtKB-SubCell"/>
</dbReference>
<comment type="similarity">
    <text evidence="5">Belongs to the mitochondrial carrier (TC 2.A.29) family.</text>
</comment>
<dbReference type="PROSITE" id="PS50920">
    <property type="entry name" value="SOLCAR"/>
    <property type="match status" value="1"/>
</dbReference>
<dbReference type="Pfam" id="PF00153">
    <property type="entry name" value="Mito_carr"/>
    <property type="match status" value="2"/>
</dbReference>
<dbReference type="eggNOG" id="KOG0756">
    <property type="taxonomic scope" value="Eukaryota"/>
</dbReference>
<name>A0A024UQ68_9STRA</name>
<comment type="subcellular location">
    <subcellularLocation>
        <location evidence="1">Membrane</location>
        <topology evidence="1">Multi-pass membrane protein</topology>
    </subcellularLocation>
</comment>
<proteinExistence type="inferred from homology"/>
<accession>A0A024UQ68</accession>
<dbReference type="RefSeq" id="XP_008862209.1">
    <property type="nucleotide sequence ID" value="XM_008863987.1"/>
</dbReference>
<dbReference type="VEuPathDB" id="FungiDB:H310_00990"/>
<dbReference type="STRING" id="157072.A0A024UQ68"/>
<dbReference type="InterPro" id="IPR023395">
    <property type="entry name" value="MCP_dom_sf"/>
</dbReference>
<evidence type="ECO:0000256" key="4">
    <source>
        <dbReference type="PROSITE-ProRule" id="PRU00282"/>
    </source>
</evidence>
<evidence type="ECO:0000313" key="6">
    <source>
        <dbReference type="EMBL" id="ETW08404.1"/>
    </source>
</evidence>
<gene>
    <name evidence="6" type="ORF">H310_00990</name>
</gene>
<organism evidence="6">
    <name type="scientific">Aphanomyces invadans</name>
    <dbReference type="NCBI Taxonomy" id="157072"/>
    <lineage>
        <taxon>Eukaryota</taxon>
        <taxon>Sar</taxon>
        <taxon>Stramenopiles</taxon>
        <taxon>Oomycota</taxon>
        <taxon>Saprolegniomycetes</taxon>
        <taxon>Saprolegniales</taxon>
        <taxon>Verrucalvaceae</taxon>
        <taxon>Aphanomyces</taxon>
    </lineage>
</organism>
<dbReference type="GO" id="GO:0005371">
    <property type="term" value="F:tricarboxylate secondary active transmembrane transporter activity"/>
    <property type="evidence" value="ECO:0007669"/>
    <property type="project" value="TreeGrafter"/>
</dbReference>
<dbReference type="GO" id="GO:0005739">
    <property type="term" value="C:mitochondrion"/>
    <property type="evidence" value="ECO:0007669"/>
    <property type="project" value="TreeGrafter"/>
</dbReference>
<dbReference type="Gene3D" id="1.50.40.10">
    <property type="entry name" value="Mitochondrial carrier domain"/>
    <property type="match status" value="1"/>
</dbReference>
<dbReference type="OrthoDB" id="10253709at2759"/>
<dbReference type="PANTHER" id="PTHR46982:SF1">
    <property type="entry name" value="CITRATE_OXOGLUTARATE CARRIER PROTEIN"/>
    <property type="match status" value="1"/>
</dbReference>